<keyword evidence="2" id="KW-1185">Reference proteome</keyword>
<dbReference type="OrthoDB" id="2260360at2759"/>
<dbReference type="EMBL" id="AMYB01000002">
    <property type="protein sequence ID" value="OAD06236.1"/>
    <property type="molecule type" value="Genomic_DNA"/>
</dbReference>
<accession>A0A168NGE0</accession>
<sequence length="206" mass="23729">MIPQNSKVVLKDECPFPILFCANRPFSIIIEASQLYSTNTDADPLDLLRTRYPQGISLTDRLIKKINNANKSKSSRRKRKYEPFIEIGFANEAAREKALESPFVIGDKEVQVYKSLDESVSDKVYRIEIYDIDKLNDPTRYYEEVFEHLNKYGTVLELHLHYAASGNWFKGDGCAIWIEGPPSGDKFAFVDHPVLDFYTESYRVSN</sequence>
<name>A0A168NGE0_MUCCL</name>
<dbReference type="Proteomes" id="UP000077051">
    <property type="component" value="Unassembled WGS sequence"/>
</dbReference>
<proteinExistence type="predicted"/>
<evidence type="ECO:0000313" key="1">
    <source>
        <dbReference type="EMBL" id="OAD06236.1"/>
    </source>
</evidence>
<organism evidence="1 2">
    <name type="scientific">Mucor lusitanicus CBS 277.49</name>
    <dbReference type="NCBI Taxonomy" id="747725"/>
    <lineage>
        <taxon>Eukaryota</taxon>
        <taxon>Fungi</taxon>
        <taxon>Fungi incertae sedis</taxon>
        <taxon>Mucoromycota</taxon>
        <taxon>Mucoromycotina</taxon>
        <taxon>Mucoromycetes</taxon>
        <taxon>Mucorales</taxon>
        <taxon>Mucorineae</taxon>
        <taxon>Mucoraceae</taxon>
        <taxon>Mucor</taxon>
    </lineage>
</organism>
<evidence type="ECO:0000313" key="2">
    <source>
        <dbReference type="Proteomes" id="UP000077051"/>
    </source>
</evidence>
<dbReference type="AlphaFoldDB" id="A0A168NGE0"/>
<dbReference type="STRING" id="747725.A0A168NGE0"/>
<dbReference type="VEuPathDB" id="FungiDB:MUCCIDRAFT_78708"/>
<gene>
    <name evidence="1" type="ORF">MUCCIDRAFT_78708</name>
</gene>
<protein>
    <submittedName>
        <fullName evidence="1">Uncharacterized protein</fullName>
    </submittedName>
</protein>
<reference evidence="1 2" key="1">
    <citation type="submission" date="2015-06" db="EMBL/GenBank/DDBJ databases">
        <title>Expansion of signal transduction pathways in fungi by whole-genome duplication.</title>
        <authorList>
            <consortium name="DOE Joint Genome Institute"/>
            <person name="Corrochano L.M."/>
            <person name="Kuo A."/>
            <person name="Marcet-Houben M."/>
            <person name="Polaino S."/>
            <person name="Salamov A."/>
            <person name="Villalobos J.M."/>
            <person name="Alvarez M.I."/>
            <person name="Avalos J."/>
            <person name="Benito E.P."/>
            <person name="Benoit I."/>
            <person name="Burger G."/>
            <person name="Camino L.P."/>
            <person name="Canovas D."/>
            <person name="Cerda-Olmedo E."/>
            <person name="Cheng J.-F."/>
            <person name="Dominguez A."/>
            <person name="Elias M."/>
            <person name="Eslava A.P."/>
            <person name="Glaser F."/>
            <person name="Grimwood J."/>
            <person name="Gutierrez G."/>
            <person name="Heitman J."/>
            <person name="Henrissat B."/>
            <person name="Iturriaga E.A."/>
            <person name="Lang B.F."/>
            <person name="Lavin J.L."/>
            <person name="Lee S."/>
            <person name="Li W."/>
            <person name="Lindquist E."/>
            <person name="Lopez-Garcia S."/>
            <person name="Luque E.M."/>
            <person name="Marcos A.T."/>
            <person name="Martin J."/>
            <person name="Mccluskey K."/>
            <person name="Medina H.R."/>
            <person name="Miralles-Duran A."/>
            <person name="Miyazaki A."/>
            <person name="Munoz-Torres E."/>
            <person name="Oguiza J.A."/>
            <person name="Ohm R."/>
            <person name="Olmedo M."/>
            <person name="Orejas M."/>
            <person name="Ortiz-Castellanos L."/>
            <person name="Pisabarro A.G."/>
            <person name="Rodriguez-Romero J."/>
            <person name="Ruiz-Herrera J."/>
            <person name="Ruiz-Vazquez R."/>
            <person name="Sanz C."/>
            <person name="Schackwitz W."/>
            <person name="Schmutz J."/>
            <person name="Shahriari M."/>
            <person name="Shelest E."/>
            <person name="Silva-Franco F."/>
            <person name="Soanes D."/>
            <person name="Syed K."/>
            <person name="Tagua V.G."/>
            <person name="Talbot N.J."/>
            <person name="Thon M."/>
            <person name="De Vries R.P."/>
            <person name="Wiebenga A."/>
            <person name="Yadav J.S."/>
            <person name="Braun E.L."/>
            <person name="Baker S."/>
            <person name="Garre V."/>
            <person name="Horwitz B."/>
            <person name="Torres-Martinez S."/>
            <person name="Idnurm A."/>
            <person name="Herrera-Estrella A."/>
            <person name="Gabaldon T."/>
            <person name="Grigoriev I.V."/>
        </authorList>
    </citation>
    <scope>NUCLEOTIDE SEQUENCE [LARGE SCALE GENOMIC DNA]</scope>
    <source>
        <strain evidence="1 2">CBS 277.49</strain>
    </source>
</reference>
<comment type="caution">
    <text evidence="1">The sequence shown here is derived from an EMBL/GenBank/DDBJ whole genome shotgun (WGS) entry which is preliminary data.</text>
</comment>